<proteinExistence type="inferred from homology"/>
<comment type="subcellular location">
    <subcellularLocation>
        <location evidence="1">Cell membrane</location>
        <topology evidence="1">Multi-pass membrane protein</topology>
    </subcellularLocation>
    <subcellularLocation>
        <location evidence="6">Membrane</location>
        <topology evidence="6">Multi-pass membrane protein</topology>
    </subcellularLocation>
</comment>
<dbReference type="AlphaFoldDB" id="A0A940DR33"/>
<evidence type="ECO:0000313" key="10">
    <source>
        <dbReference type="Proteomes" id="UP000725002"/>
    </source>
</evidence>
<reference evidence="9" key="2">
    <citation type="journal article" date="2021" name="PeerJ">
        <title>Extensive microbial diversity within the chicken gut microbiome revealed by metagenomics and culture.</title>
        <authorList>
            <person name="Gilroy R."/>
            <person name="Ravi A."/>
            <person name="Getino M."/>
            <person name="Pursley I."/>
            <person name="Horton D.L."/>
            <person name="Alikhan N.F."/>
            <person name="Baker D."/>
            <person name="Gharbi K."/>
            <person name="Hall N."/>
            <person name="Watson M."/>
            <person name="Adriaenssens E.M."/>
            <person name="Foster-Nyarko E."/>
            <person name="Jarju S."/>
            <person name="Secka A."/>
            <person name="Antonio M."/>
            <person name="Oren A."/>
            <person name="Chaudhuri R.R."/>
            <person name="La Ragione R."/>
            <person name="Hildebrand F."/>
            <person name="Pallen M.J."/>
        </authorList>
    </citation>
    <scope>NUCLEOTIDE SEQUENCE</scope>
    <source>
        <strain evidence="9">G3-8215</strain>
    </source>
</reference>
<dbReference type="PANTHER" id="PTHR30625:SF17">
    <property type="entry name" value="TOLQ-RELATED"/>
    <property type="match status" value="1"/>
</dbReference>
<keyword evidence="6" id="KW-0653">Protein transport</keyword>
<comment type="similarity">
    <text evidence="6">Belongs to the exbB/tolQ family.</text>
</comment>
<evidence type="ECO:0000256" key="2">
    <source>
        <dbReference type="ARBA" id="ARBA00022475"/>
    </source>
</evidence>
<keyword evidence="5 7" id="KW-0472">Membrane</keyword>
<evidence type="ECO:0000256" key="5">
    <source>
        <dbReference type="ARBA" id="ARBA00023136"/>
    </source>
</evidence>
<name>A0A940DR33_9BACT</name>
<feature type="transmembrane region" description="Helical" evidence="7">
    <location>
        <begin position="138"/>
        <end position="159"/>
    </location>
</feature>
<dbReference type="GO" id="GO:0017038">
    <property type="term" value="P:protein import"/>
    <property type="evidence" value="ECO:0007669"/>
    <property type="project" value="TreeGrafter"/>
</dbReference>
<dbReference type="Pfam" id="PF01618">
    <property type="entry name" value="MotA_ExbB"/>
    <property type="match status" value="1"/>
</dbReference>
<evidence type="ECO:0000256" key="4">
    <source>
        <dbReference type="ARBA" id="ARBA00022989"/>
    </source>
</evidence>
<evidence type="ECO:0000256" key="7">
    <source>
        <dbReference type="SAM" id="Phobius"/>
    </source>
</evidence>
<protein>
    <submittedName>
        <fullName evidence="9">MotA/TolQ/ExbB proton channel family protein</fullName>
    </submittedName>
</protein>
<keyword evidence="4 7" id="KW-1133">Transmembrane helix</keyword>
<dbReference type="GO" id="GO:0005886">
    <property type="term" value="C:plasma membrane"/>
    <property type="evidence" value="ECO:0007669"/>
    <property type="project" value="UniProtKB-SubCell"/>
</dbReference>
<feature type="domain" description="MotA/TolQ/ExbB proton channel" evidence="8">
    <location>
        <begin position="96"/>
        <end position="217"/>
    </location>
</feature>
<dbReference type="PANTHER" id="PTHR30625">
    <property type="entry name" value="PROTEIN TOLQ"/>
    <property type="match status" value="1"/>
</dbReference>
<feature type="transmembrane region" description="Helical" evidence="7">
    <location>
        <begin position="33"/>
        <end position="55"/>
    </location>
</feature>
<dbReference type="EMBL" id="JADILV010000024">
    <property type="protein sequence ID" value="MBO8483240.1"/>
    <property type="molecule type" value="Genomic_DNA"/>
</dbReference>
<evidence type="ECO:0000313" key="9">
    <source>
        <dbReference type="EMBL" id="MBO8483240.1"/>
    </source>
</evidence>
<evidence type="ECO:0000256" key="1">
    <source>
        <dbReference type="ARBA" id="ARBA00004651"/>
    </source>
</evidence>
<keyword evidence="2" id="KW-1003">Cell membrane</keyword>
<evidence type="ECO:0000256" key="3">
    <source>
        <dbReference type="ARBA" id="ARBA00022692"/>
    </source>
</evidence>
<dbReference type="InterPro" id="IPR050790">
    <property type="entry name" value="ExbB/TolQ_transport"/>
</dbReference>
<accession>A0A940DR33</accession>
<reference evidence="9" key="1">
    <citation type="submission" date="2020-10" db="EMBL/GenBank/DDBJ databases">
        <authorList>
            <person name="Gilroy R."/>
        </authorList>
    </citation>
    <scope>NUCLEOTIDE SEQUENCE</scope>
    <source>
        <strain evidence="9">G3-8215</strain>
    </source>
</reference>
<evidence type="ECO:0000256" key="6">
    <source>
        <dbReference type="RuleBase" id="RU004057"/>
    </source>
</evidence>
<organism evidence="9 10">
    <name type="scientific">Candidatus Cryptobacteroides avicola</name>
    <dbReference type="NCBI Taxonomy" id="2840757"/>
    <lineage>
        <taxon>Bacteria</taxon>
        <taxon>Pseudomonadati</taxon>
        <taxon>Bacteroidota</taxon>
        <taxon>Bacteroidia</taxon>
        <taxon>Bacteroidales</taxon>
        <taxon>Candidatus Cryptobacteroides</taxon>
    </lineage>
</organism>
<sequence>MLFNLLQSGIEALETVGEAVPQQQEMTMSLFELFMKGGALMWVLLALSILAIYIFGKKWWVLRKAGTVDPYFMKDINDLLLDGKTKSAVALCQKYDTPVARMVEKGIDRMGRPLQDIQTAVENTGNVEVSRLEKGLPILATIAGGAPMIGFLGTVTGMVQAFFNMANAGNNIDITLLSGGIYTAMITTVGGLIVGIPAYFGYNYLTSKISDIVFKMESTTIDFMDVLNKSSESK</sequence>
<dbReference type="InterPro" id="IPR002898">
    <property type="entry name" value="MotA_ExbB_proton_chnl"/>
</dbReference>
<evidence type="ECO:0000259" key="8">
    <source>
        <dbReference type="Pfam" id="PF01618"/>
    </source>
</evidence>
<dbReference type="Proteomes" id="UP000725002">
    <property type="component" value="Unassembled WGS sequence"/>
</dbReference>
<gene>
    <name evidence="9" type="ORF">IAB75_03890</name>
</gene>
<keyword evidence="3 7" id="KW-0812">Transmembrane</keyword>
<feature type="transmembrane region" description="Helical" evidence="7">
    <location>
        <begin position="179"/>
        <end position="200"/>
    </location>
</feature>
<keyword evidence="6" id="KW-0813">Transport</keyword>
<comment type="caution">
    <text evidence="9">The sequence shown here is derived from an EMBL/GenBank/DDBJ whole genome shotgun (WGS) entry which is preliminary data.</text>
</comment>